<proteinExistence type="predicted"/>
<accession>A0A1E3ISG6</accession>
<reference evidence="1 2" key="1">
    <citation type="submission" date="2016-06" db="EMBL/GenBank/DDBJ databases">
        <title>Evolution of pathogenesis and genome organization in the Tremellales.</title>
        <authorList>
            <person name="Cuomo C."/>
            <person name="Litvintseva A."/>
            <person name="Heitman J."/>
            <person name="Chen Y."/>
            <person name="Sun S."/>
            <person name="Springer D."/>
            <person name="Dromer F."/>
            <person name="Young S."/>
            <person name="Zeng Q."/>
            <person name="Chapman S."/>
            <person name="Gujja S."/>
            <person name="Saif S."/>
            <person name="Birren B."/>
        </authorList>
    </citation>
    <scope>NUCLEOTIDE SEQUENCE [LARGE SCALE GENOMIC DNA]</scope>
    <source>
        <strain evidence="1 2">CBS 7118</strain>
    </source>
</reference>
<evidence type="ECO:0000313" key="2">
    <source>
        <dbReference type="Proteomes" id="UP000094819"/>
    </source>
</evidence>
<keyword evidence="2" id="KW-1185">Reference proteome</keyword>
<dbReference type="RefSeq" id="XP_019030021.1">
    <property type="nucleotide sequence ID" value="XM_019177982.1"/>
</dbReference>
<name>A0A1E3ISG6_9TREE</name>
<evidence type="ECO:0000313" key="1">
    <source>
        <dbReference type="EMBL" id="ODN91395.1"/>
    </source>
</evidence>
<dbReference type="Proteomes" id="UP000094819">
    <property type="component" value="Unassembled WGS sequence"/>
</dbReference>
<organism evidence="1 2">
    <name type="scientific">Cryptococcus wingfieldii CBS 7118</name>
    <dbReference type="NCBI Taxonomy" id="1295528"/>
    <lineage>
        <taxon>Eukaryota</taxon>
        <taxon>Fungi</taxon>
        <taxon>Dikarya</taxon>
        <taxon>Basidiomycota</taxon>
        <taxon>Agaricomycotina</taxon>
        <taxon>Tremellomycetes</taxon>
        <taxon>Tremellales</taxon>
        <taxon>Cryptococcaceae</taxon>
        <taxon>Cryptococcus</taxon>
    </lineage>
</organism>
<protein>
    <submittedName>
        <fullName evidence="1">Uncharacterized protein</fullName>
    </submittedName>
</protein>
<dbReference type="OrthoDB" id="10494876at2759"/>
<comment type="caution">
    <text evidence="1">The sequence shown here is derived from an EMBL/GenBank/DDBJ whole genome shotgun (WGS) entry which is preliminary data.</text>
</comment>
<dbReference type="GeneID" id="30195121"/>
<dbReference type="AlphaFoldDB" id="A0A1E3ISG6"/>
<dbReference type="EMBL" id="AWGH01000019">
    <property type="protein sequence ID" value="ODN91395.1"/>
    <property type="molecule type" value="Genomic_DNA"/>
</dbReference>
<sequence>MNIGNLAQLTTSASHIDDAVLRAAQSGDWDQVKMIESEIGEVSSLIDAYGWDWIDLALCDTAAALIQARNQRGTWNSLQSLVELTYHFDDSLGPRGNLQSAMETNDFKYASSVLDLLDEMENVTGPTSKALQQLSDILGSVASSMAVLENEMGLDIDK</sequence>
<gene>
    <name evidence="1" type="ORF">L198_05909</name>
</gene>